<evidence type="ECO:0000256" key="7">
    <source>
        <dbReference type="ARBA" id="ARBA00022833"/>
    </source>
</evidence>
<keyword evidence="15" id="KW-1185">Reference proteome</keyword>
<keyword evidence="10 11" id="KW-0472">Membrane</keyword>
<evidence type="ECO:0000256" key="2">
    <source>
        <dbReference type="ARBA" id="ARBA00004141"/>
    </source>
</evidence>
<dbReference type="Proteomes" id="UP000484547">
    <property type="component" value="Unassembled WGS sequence"/>
</dbReference>
<evidence type="ECO:0000256" key="1">
    <source>
        <dbReference type="ARBA" id="ARBA00001947"/>
    </source>
</evidence>
<proteinExistence type="inferred from homology"/>
<feature type="transmembrane region" description="Helical" evidence="11">
    <location>
        <begin position="266"/>
        <end position="286"/>
    </location>
</feature>
<comment type="similarity">
    <text evidence="3 11">Belongs to the peptidase M50B family.</text>
</comment>
<evidence type="ECO:0000256" key="9">
    <source>
        <dbReference type="ARBA" id="ARBA00023049"/>
    </source>
</evidence>
<accession>A0A7X3BUV5</accession>
<dbReference type="GO" id="GO:0016020">
    <property type="term" value="C:membrane"/>
    <property type="evidence" value="ECO:0007669"/>
    <property type="project" value="UniProtKB-SubCell"/>
</dbReference>
<dbReference type="AlphaFoldDB" id="A0A7X3BUV5"/>
<name>A0A7X3BUV5_9FIRM</name>
<comment type="subcellular location">
    <subcellularLocation>
        <location evidence="2">Membrane</location>
        <topology evidence="2">Multi-pass membrane protein</topology>
    </subcellularLocation>
</comment>
<dbReference type="CDD" id="cd06163">
    <property type="entry name" value="S2P-M50_PDZ_RseP-like"/>
    <property type="match status" value="1"/>
</dbReference>
<evidence type="ECO:0000256" key="8">
    <source>
        <dbReference type="ARBA" id="ARBA00022989"/>
    </source>
</evidence>
<dbReference type="InterPro" id="IPR008915">
    <property type="entry name" value="Peptidase_M50"/>
</dbReference>
<protein>
    <recommendedName>
        <fullName evidence="11">Zinc metalloprotease</fullName>
        <ecNumber evidence="11">3.4.24.-</ecNumber>
    </recommendedName>
</protein>
<dbReference type="InterPro" id="IPR001478">
    <property type="entry name" value="PDZ"/>
</dbReference>
<organism evidence="13 16">
    <name type="scientific">Phascolarctobacterium faecium</name>
    <dbReference type="NCBI Taxonomy" id="33025"/>
    <lineage>
        <taxon>Bacteria</taxon>
        <taxon>Bacillati</taxon>
        <taxon>Bacillota</taxon>
        <taxon>Negativicutes</taxon>
        <taxon>Acidaminococcales</taxon>
        <taxon>Acidaminococcaceae</taxon>
        <taxon>Phascolarctobacterium</taxon>
    </lineage>
</organism>
<dbReference type="SUPFAM" id="SSF50156">
    <property type="entry name" value="PDZ domain-like"/>
    <property type="match status" value="1"/>
</dbReference>
<dbReference type="InterPro" id="IPR036034">
    <property type="entry name" value="PDZ_sf"/>
</dbReference>
<dbReference type="SMART" id="SM00228">
    <property type="entry name" value="PDZ"/>
    <property type="match status" value="1"/>
</dbReference>
<keyword evidence="6 11" id="KW-0378">Hydrolase</keyword>
<dbReference type="OrthoDB" id="9782003at2"/>
<evidence type="ECO:0000256" key="11">
    <source>
        <dbReference type="RuleBase" id="RU362031"/>
    </source>
</evidence>
<evidence type="ECO:0000313" key="14">
    <source>
        <dbReference type="EMBL" id="MTU03341.1"/>
    </source>
</evidence>
<dbReference type="Gene3D" id="2.30.42.10">
    <property type="match status" value="1"/>
</dbReference>
<dbReference type="PANTHER" id="PTHR42837:SF2">
    <property type="entry name" value="MEMBRANE METALLOPROTEASE ARASP2, CHLOROPLASTIC-RELATED"/>
    <property type="match status" value="1"/>
</dbReference>
<dbReference type="Pfam" id="PF17820">
    <property type="entry name" value="PDZ_6"/>
    <property type="match status" value="1"/>
</dbReference>
<dbReference type="EMBL" id="WNBM01000001">
    <property type="protein sequence ID" value="MTT75209.1"/>
    <property type="molecule type" value="Genomic_DNA"/>
</dbReference>
<evidence type="ECO:0000256" key="4">
    <source>
        <dbReference type="ARBA" id="ARBA00022670"/>
    </source>
</evidence>
<evidence type="ECO:0000313" key="15">
    <source>
        <dbReference type="Proteomes" id="UP000443070"/>
    </source>
</evidence>
<comment type="cofactor">
    <cofactor evidence="1 11">
        <name>Zn(2+)</name>
        <dbReference type="ChEBI" id="CHEBI:29105"/>
    </cofactor>
</comment>
<evidence type="ECO:0000313" key="13">
    <source>
        <dbReference type="EMBL" id="MTT75209.1"/>
    </source>
</evidence>
<dbReference type="Pfam" id="PF02163">
    <property type="entry name" value="Peptidase_M50"/>
    <property type="match status" value="1"/>
</dbReference>
<keyword evidence="7 11" id="KW-0862">Zinc</keyword>
<comment type="caution">
    <text evidence="13">The sequence shown here is derived from an EMBL/GenBank/DDBJ whole genome shotgun (WGS) entry which is preliminary data.</text>
</comment>
<gene>
    <name evidence="13" type="primary">rseP</name>
    <name evidence="13" type="ORF">GMD11_02860</name>
    <name evidence="14" type="ORF">GMD18_02860</name>
</gene>
<evidence type="ECO:0000256" key="10">
    <source>
        <dbReference type="ARBA" id="ARBA00023136"/>
    </source>
</evidence>
<evidence type="ECO:0000259" key="12">
    <source>
        <dbReference type="PROSITE" id="PS50106"/>
    </source>
</evidence>
<keyword evidence="8 11" id="KW-1133">Transmembrane helix</keyword>
<dbReference type="EC" id="3.4.24.-" evidence="11"/>
<dbReference type="GO" id="GO:0046872">
    <property type="term" value="F:metal ion binding"/>
    <property type="evidence" value="ECO:0007669"/>
    <property type="project" value="UniProtKB-KW"/>
</dbReference>
<dbReference type="InterPro" id="IPR041489">
    <property type="entry name" value="PDZ_6"/>
</dbReference>
<reference evidence="15 16" key="1">
    <citation type="journal article" date="2019" name="Nat. Med.">
        <title>A library of human gut bacterial isolates paired with longitudinal multiomics data enables mechanistic microbiome research.</title>
        <authorList>
            <person name="Poyet M."/>
            <person name="Groussin M."/>
            <person name="Gibbons S.M."/>
            <person name="Avila-Pacheco J."/>
            <person name="Jiang X."/>
            <person name="Kearney S.M."/>
            <person name="Perrotta A.R."/>
            <person name="Berdy B."/>
            <person name="Zhao S."/>
            <person name="Lieberman T.D."/>
            <person name="Swanson P.K."/>
            <person name="Smith M."/>
            <person name="Roesemann S."/>
            <person name="Alexander J.E."/>
            <person name="Rich S.A."/>
            <person name="Livny J."/>
            <person name="Vlamakis H."/>
            <person name="Clish C."/>
            <person name="Bullock K."/>
            <person name="Deik A."/>
            <person name="Scott J."/>
            <person name="Pierce K.A."/>
            <person name="Xavier R.J."/>
            <person name="Alm E.J."/>
        </authorList>
    </citation>
    <scope>NUCLEOTIDE SEQUENCE [LARGE SCALE GENOMIC DNA]</scope>
    <source>
        <strain evidence="13 16">BIOML-A13</strain>
        <strain evidence="14 15">BIOML-A3</strain>
    </source>
</reference>
<keyword evidence="4 13" id="KW-0645">Protease</keyword>
<dbReference type="Proteomes" id="UP000443070">
    <property type="component" value="Unassembled WGS sequence"/>
</dbReference>
<evidence type="ECO:0000256" key="3">
    <source>
        <dbReference type="ARBA" id="ARBA00007931"/>
    </source>
</evidence>
<keyword evidence="5 11" id="KW-0812">Transmembrane</keyword>
<dbReference type="NCBIfam" id="TIGR00054">
    <property type="entry name" value="RIP metalloprotease RseP"/>
    <property type="match status" value="1"/>
</dbReference>
<feature type="domain" description="PDZ" evidence="12">
    <location>
        <begin position="134"/>
        <end position="154"/>
    </location>
</feature>
<dbReference type="RefSeq" id="WP_155163627.1">
    <property type="nucleotide sequence ID" value="NZ_WNBG01000001.1"/>
</dbReference>
<feature type="transmembrane region" description="Helical" evidence="11">
    <location>
        <begin position="316"/>
        <end position="334"/>
    </location>
</feature>
<dbReference type="PANTHER" id="PTHR42837">
    <property type="entry name" value="REGULATOR OF SIGMA-E PROTEASE RSEP"/>
    <property type="match status" value="1"/>
</dbReference>
<dbReference type="PROSITE" id="PS50106">
    <property type="entry name" value="PDZ"/>
    <property type="match status" value="1"/>
</dbReference>
<sequence length="339" mass="36474">MTTILAAIFVFGVLITVHEFGHFITAKMTGMRVDEFAIGFGPNIFQKKVGETLYSLRIIPLGGYNKIAGMDPEEPDSDDSFKSKSIPARMLVILAGSLMNFLLPIILFFSIFMINGIQKPVDQPILGMIMEEKAAAQAGLQVGDRILAINGEKIATWNDLVVTLQKYPDKEITVTAEHQGAVKNYQMTPAYDAQYGRPLIGISPTYEQYQPGVVVEAATMGAGYTKYIIFAMIDGLQKIITGAAPADVSGPIGVAKMAGEMANQGMLPLLNFIAFLSINLGVINLLPLPALDGGHFVLLVLEAVRGKPLGARATNAIQMVGVAIILSITVLAVFNDISR</sequence>
<evidence type="ECO:0000256" key="6">
    <source>
        <dbReference type="ARBA" id="ARBA00022801"/>
    </source>
</evidence>
<keyword evidence="9 11" id="KW-0482">Metalloprotease</keyword>
<evidence type="ECO:0000256" key="5">
    <source>
        <dbReference type="ARBA" id="ARBA00022692"/>
    </source>
</evidence>
<dbReference type="EMBL" id="WNBW01000001">
    <property type="protein sequence ID" value="MTU03341.1"/>
    <property type="molecule type" value="Genomic_DNA"/>
</dbReference>
<dbReference type="InterPro" id="IPR004387">
    <property type="entry name" value="Pept_M50_Zn"/>
</dbReference>
<dbReference type="GO" id="GO:0006508">
    <property type="term" value="P:proteolysis"/>
    <property type="evidence" value="ECO:0007669"/>
    <property type="project" value="UniProtKB-KW"/>
</dbReference>
<feature type="transmembrane region" description="Helical" evidence="11">
    <location>
        <begin position="90"/>
        <end position="114"/>
    </location>
</feature>
<keyword evidence="11" id="KW-0479">Metal-binding</keyword>
<evidence type="ECO:0000313" key="16">
    <source>
        <dbReference type="Proteomes" id="UP000484547"/>
    </source>
</evidence>
<dbReference type="CDD" id="cd23081">
    <property type="entry name" value="cpPDZ_EcRseP-like"/>
    <property type="match status" value="1"/>
</dbReference>
<dbReference type="GO" id="GO:0004222">
    <property type="term" value="F:metalloendopeptidase activity"/>
    <property type="evidence" value="ECO:0007669"/>
    <property type="project" value="InterPro"/>
</dbReference>